<organism evidence="1 2">
    <name type="scientific">Aquabacterium olei</name>
    <dbReference type="NCBI Taxonomy" id="1296669"/>
    <lineage>
        <taxon>Bacteria</taxon>
        <taxon>Pseudomonadati</taxon>
        <taxon>Pseudomonadota</taxon>
        <taxon>Betaproteobacteria</taxon>
        <taxon>Burkholderiales</taxon>
        <taxon>Aquabacterium</taxon>
    </lineage>
</organism>
<accession>A0A2U8FQ97</accession>
<dbReference type="AlphaFoldDB" id="A0A2U8FQ97"/>
<keyword evidence="2" id="KW-1185">Reference proteome</keyword>
<reference evidence="1 2" key="1">
    <citation type="submission" date="2018-05" db="EMBL/GenBank/DDBJ databases">
        <title>complete genome sequence of Aquabacterium olei NBRC 110486.</title>
        <authorList>
            <person name="Tang B."/>
            <person name="Chang J."/>
            <person name="Zhang L."/>
            <person name="Yang H."/>
        </authorList>
    </citation>
    <scope>NUCLEOTIDE SEQUENCE [LARGE SCALE GENOMIC DNA]</scope>
    <source>
        <strain evidence="1 2">NBRC 110486</strain>
    </source>
</reference>
<gene>
    <name evidence="1" type="ORF">DEH84_06930</name>
</gene>
<proteinExistence type="predicted"/>
<evidence type="ECO:0000313" key="1">
    <source>
        <dbReference type="EMBL" id="AWI53193.1"/>
    </source>
</evidence>
<name>A0A2U8FQ97_9BURK</name>
<dbReference type="OrthoDB" id="7064668at2"/>
<dbReference type="EMBL" id="CP029210">
    <property type="protein sequence ID" value="AWI53193.1"/>
    <property type="molecule type" value="Genomic_DNA"/>
</dbReference>
<dbReference type="RefSeq" id="WP_109035990.1">
    <property type="nucleotide sequence ID" value="NZ_CP029210.1"/>
</dbReference>
<dbReference type="Proteomes" id="UP000244892">
    <property type="component" value="Chromosome"/>
</dbReference>
<evidence type="ECO:0000313" key="2">
    <source>
        <dbReference type="Proteomes" id="UP000244892"/>
    </source>
</evidence>
<protein>
    <submittedName>
        <fullName evidence="1">Uncharacterized protein</fullName>
    </submittedName>
</protein>
<dbReference type="KEGG" id="aon:DEH84_06930"/>
<sequence>MSRADVLDWMRIAGYHADMRTFLRLYTENRISKRVADEAYRTGTRQKLAGMRCMCHECTKAPTSTTTGEPEK</sequence>